<dbReference type="Gene3D" id="3.40.50.12780">
    <property type="entry name" value="N-terminal domain of ligase-like"/>
    <property type="match status" value="1"/>
</dbReference>
<dbReference type="InterPro" id="IPR042099">
    <property type="entry name" value="ANL_N_sf"/>
</dbReference>
<comment type="caution">
    <text evidence="2">The sequence shown here is derived from an EMBL/GenBank/DDBJ whole genome shotgun (WGS) entry which is preliminary data.</text>
</comment>
<protein>
    <recommendedName>
        <fullName evidence="1">Acetyl-coenzyme A synthetase N-terminal domain-containing protein</fullName>
    </recommendedName>
</protein>
<sequence>MQQESRELLYWDRPFKTVRSVGFATGDIAWFPEDRLNASYNCVNRWVSTHPDRVAIIYKADEPGGVQHHLRRAATGGLLPRQRPQVIWRLSQRHGLNLLADDVARGSRIPRVRAHWRQVRLRRAQGQPLRVHGRRRVDYGAYVHHLRPLLNGISTVMFETTP</sequence>
<proteinExistence type="predicted"/>
<name>A0AAD7D473_MYCRO</name>
<dbReference type="SUPFAM" id="SSF56801">
    <property type="entry name" value="Acetyl-CoA synthetase-like"/>
    <property type="match status" value="1"/>
</dbReference>
<gene>
    <name evidence="2" type="ORF">B0H17DRAFT_109698</name>
</gene>
<evidence type="ECO:0000313" key="3">
    <source>
        <dbReference type="Proteomes" id="UP001221757"/>
    </source>
</evidence>
<reference evidence="2" key="1">
    <citation type="submission" date="2023-03" db="EMBL/GenBank/DDBJ databases">
        <title>Massive genome expansion in bonnet fungi (Mycena s.s.) driven by repeated elements and novel gene families across ecological guilds.</title>
        <authorList>
            <consortium name="Lawrence Berkeley National Laboratory"/>
            <person name="Harder C.B."/>
            <person name="Miyauchi S."/>
            <person name="Viragh M."/>
            <person name="Kuo A."/>
            <person name="Thoen E."/>
            <person name="Andreopoulos B."/>
            <person name="Lu D."/>
            <person name="Skrede I."/>
            <person name="Drula E."/>
            <person name="Henrissat B."/>
            <person name="Morin E."/>
            <person name="Kohler A."/>
            <person name="Barry K."/>
            <person name="LaButti K."/>
            <person name="Morin E."/>
            <person name="Salamov A."/>
            <person name="Lipzen A."/>
            <person name="Mereny Z."/>
            <person name="Hegedus B."/>
            <person name="Baldrian P."/>
            <person name="Stursova M."/>
            <person name="Weitz H."/>
            <person name="Taylor A."/>
            <person name="Grigoriev I.V."/>
            <person name="Nagy L.G."/>
            <person name="Martin F."/>
            <person name="Kauserud H."/>
        </authorList>
    </citation>
    <scope>NUCLEOTIDE SEQUENCE</scope>
    <source>
        <strain evidence="2">CBHHK067</strain>
    </source>
</reference>
<accession>A0AAD7D473</accession>
<feature type="domain" description="Acetyl-coenzyme A synthetase N-terminal" evidence="1">
    <location>
        <begin position="5"/>
        <end position="42"/>
    </location>
</feature>
<dbReference type="Proteomes" id="UP001221757">
    <property type="component" value="Unassembled WGS sequence"/>
</dbReference>
<dbReference type="Pfam" id="PF16177">
    <property type="entry name" value="ACAS_N"/>
    <property type="match status" value="1"/>
</dbReference>
<dbReference type="AlphaFoldDB" id="A0AAD7D473"/>
<feature type="non-terminal residue" evidence="2">
    <location>
        <position position="1"/>
    </location>
</feature>
<evidence type="ECO:0000313" key="2">
    <source>
        <dbReference type="EMBL" id="KAJ7678404.1"/>
    </source>
</evidence>
<keyword evidence="3" id="KW-1185">Reference proteome</keyword>
<dbReference type="InterPro" id="IPR032387">
    <property type="entry name" value="ACAS_N"/>
</dbReference>
<dbReference type="EMBL" id="JARKIE010000135">
    <property type="protein sequence ID" value="KAJ7678404.1"/>
    <property type="molecule type" value="Genomic_DNA"/>
</dbReference>
<organism evidence="2 3">
    <name type="scientific">Mycena rosella</name>
    <name type="common">Pink bonnet</name>
    <name type="synonym">Agaricus rosellus</name>
    <dbReference type="NCBI Taxonomy" id="1033263"/>
    <lineage>
        <taxon>Eukaryota</taxon>
        <taxon>Fungi</taxon>
        <taxon>Dikarya</taxon>
        <taxon>Basidiomycota</taxon>
        <taxon>Agaricomycotina</taxon>
        <taxon>Agaricomycetes</taxon>
        <taxon>Agaricomycetidae</taxon>
        <taxon>Agaricales</taxon>
        <taxon>Marasmiineae</taxon>
        <taxon>Mycenaceae</taxon>
        <taxon>Mycena</taxon>
    </lineage>
</organism>
<evidence type="ECO:0000259" key="1">
    <source>
        <dbReference type="Pfam" id="PF16177"/>
    </source>
</evidence>